<gene>
    <name evidence="8" type="ORF">DPMN_140839</name>
</gene>
<keyword evidence="3 7" id="KW-0812">Transmembrane</keyword>
<keyword evidence="5 7" id="KW-1133">Transmembrane helix</keyword>
<dbReference type="AlphaFoldDB" id="A0A9D4G8H0"/>
<evidence type="ECO:0000313" key="8">
    <source>
        <dbReference type="EMBL" id="KAH3812408.1"/>
    </source>
</evidence>
<dbReference type="PROSITE" id="PS00390">
    <property type="entry name" value="ATPASE_NA_K_BETA_1"/>
    <property type="match status" value="1"/>
</dbReference>
<evidence type="ECO:0000256" key="7">
    <source>
        <dbReference type="SAM" id="Phobius"/>
    </source>
</evidence>
<dbReference type="GO" id="GO:1990573">
    <property type="term" value="P:potassium ion import across plasma membrane"/>
    <property type="evidence" value="ECO:0007669"/>
    <property type="project" value="TreeGrafter"/>
</dbReference>
<dbReference type="EMBL" id="JAIWYP010000006">
    <property type="protein sequence ID" value="KAH3812408.1"/>
    <property type="molecule type" value="Genomic_DNA"/>
</dbReference>
<name>A0A9D4G8H0_DREPO</name>
<comment type="similarity">
    <text evidence="2">Belongs to the X(+)/potassium ATPases subunit beta family.</text>
</comment>
<evidence type="ECO:0000256" key="6">
    <source>
        <dbReference type="ARBA" id="ARBA00023136"/>
    </source>
</evidence>
<dbReference type="GO" id="GO:0005890">
    <property type="term" value="C:sodium:potassium-exchanging ATPase complex"/>
    <property type="evidence" value="ECO:0007669"/>
    <property type="project" value="InterPro"/>
</dbReference>
<dbReference type="OrthoDB" id="5912413at2759"/>
<dbReference type="GO" id="GO:0030007">
    <property type="term" value="P:intracellular potassium ion homeostasis"/>
    <property type="evidence" value="ECO:0007669"/>
    <property type="project" value="TreeGrafter"/>
</dbReference>
<dbReference type="PANTHER" id="PTHR11523:SF28">
    <property type="entry name" value="NA_K-ATPASE BETA SUBUNIT ISOFORM 4-RELATED"/>
    <property type="match status" value="1"/>
</dbReference>
<dbReference type="PANTHER" id="PTHR11523">
    <property type="entry name" value="SODIUM/POTASSIUM-DEPENDENT ATPASE BETA SUBUNIT"/>
    <property type="match status" value="1"/>
</dbReference>
<evidence type="ECO:0000256" key="4">
    <source>
        <dbReference type="ARBA" id="ARBA00022968"/>
    </source>
</evidence>
<evidence type="ECO:0000256" key="2">
    <source>
        <dbReference type="ARBA" id="ARBA00005876"/>
    </source>
</evidence>
<dbReference type="GO" id="GO:0006883">
    <property type="term" value="P:intracellular sodium ion homeostasis"/>
    <property type="evidence" value="ECO:0007669"/>
    <property type="project" value="TreeGrafter"/>
</dbReference>
<dbReference type="GO" id="GO:0036376">
    <property type="term" value="P:sodium ion export across plasma membrane"/>
    <property type="evidence" value="ECO:0007669"/>
    <property type="project" value="TreeGrafter"/>
</dbReference>
<protein>
    <recommendedName>
        <fullName evidence="10">Sodium/potassium-transporting ATPase subunit beta</fullName>
    </recommendedName>
</protein>
<accession>A0A9D4G8H0</accession>
<evidence type="ECO:0000256" key="1">
    <source>
        <dbReference type="ARBA" id="ARBA00004606"/>
    </source>
</evidence>
<comment type="caution">
    <text evidence="8">The sequence shown here is derived from an EMBL/GenBank/DDBJ whole genome shotgun (WGS) entry which is preliminary data.</text>
</comment>
<dbReference type="Proteomes" id="UP000828390">
    <property type="component" value="Unassembled WGS sequence"/>
</dbReference>
<evidence type="ECO:0008006" key="10">
    <source>
        <dbReference type="Google" id="ProtNLM"/>
    </source>
</evidence>
<evidence type="ECO:0000313" key="9">
    <source>
        <dbReference type="Proteomes" id="UP000828390"/>
    </source>
</evidence>
<keyword evidence="4" id="KW-0735">Signal-anchor</keyword>
<keyword evidence="9" id="KW-1185">Reference proteome</keyword>
<dbReference type="Pfam" id="PF00287">
    <property type="entry name" value="Na_K-ATPase"/>
    <property type="match status" value="1"/>
</dbReference>
<dbReference type="Gene3D" id="2.60.40.1660">
    <property type="entry name" value="Na, k-atpase alpha subunit"/>
    <property type="match status" value="1"/>
</dbReference>
<reference evidence="8" key="1">
    <citation type="journal article" date="2019" name="bioRxiv">
        <title>The Genome of the Zebra Mussel, Dreissena polymorpha: A Resource for Invasive Species Research.</title>
        <authorList>
            <person name="McCartney M.A."/>
            <person name="Auch B."/>
            <person name="Kono T."/>
            <person name="Mallez S."/>
            <person name="Zhang Y."/>
            <person name="Obille A."/>
            <person name="Becker A."/>
            <person name="Abrahante J.E."/>
            <person name="Garbe J."/>
            <person name="Badalamenti J.P."/>
            <person name="Herman A."/>
            <person name="Mangelson H."/>
            <person name="Liachko I."/>
            <person name="Sullivan S."/>
            <person name="Sone E.D."/>
            <person name="Koren S."/>
            <person name="Silverstein K.A.T."/>
            <person name="Beckman K.B."/>
            <person name="Gohl D.M."/>
        </authorList>
    </citation>
    <scope>NUCLEOTIDE SEQUENCE</scope>
    <source>
        <strain evidence="8">Duluth1</strain>
        <tissue evidence="8">Whole animal</tissue>
    </source>
</reference>
<feature type="transmembrane region" description="Helical" evidence="7">
    <location>
        <begin position="54"/>
        <end position="78"/>
    </location>
</feature>
<keyword evidence="6 7" id="KW-0472">Membrane</keyword>
<proteinExistence type="inferred from homology"/>
<evidence type="ECO:0000256" key="3">
    <source>
        <dbReference type="ARBA" id="ARBA00022692"/>
    </source>
</evidence>
<sequence length="320" mass="36732">MTSTAGSTAVNSQYSGQQNGVLHQRLHDFKTFLYNADNGTFLGRTGKSWAQIGLFYLVFYTCLAGFFAGMLAVFYYTLDWNEPRLKGSDSLLKLNPGVAFRPMPDVSTTLIRFERARTSTIFPFVDHMAAFLQYYENELQTTESGVIIDCESVTQYRHKDDWDKACRFDISYNLGTICVKEMALFGYQDGQPCVLLKLNKIYDWVPEPFDNTTLPADLKDESGAPLNIWHEYYVTLKCEGETPADKDMLGPILYYPSNGFHYKYFPFRNQQGYRAPVVFVRFDNPGPAQLFMITCKIYAKNIEHNFMDKTGLVHFELLID</sequence>
<dbReference type="InterPro" id="IPR038702">
    <property type="entry name" value="Na/K_ATPase_sub_beta_sf"/>
</dbReference>
<reference evidence="8" key="2">
    <citation type="submission" date="2020-11" db="EMBL/GenBank/DDBJ databases">
        <authorList>
            <person name="McCartney M.A."/>
            <person name="Auch B."/>
            <person name="Kono T."/>
            <person name="Mallez S."/>
            <person name="Becker A."/>
            <person name="Gohl D.M."/>
            <person name="Silverstein K.A.T."/>
            <person name="Koren S."/>
            <person name="Bechman K.B."/>
            <person name="Herman A."/>
            <person name="Abrahante J.E."/>
            <person name="Garbe J."/>
        </authorList>
    </citation>
    <scope>NUCLEOTIDE SEQUENCE</scope>
    <source>
        <strain evidence="8">Duluth1</strain>
        <tissue evidence="8">Whole animal</tissue>
    </source>
</reference>
<organism evidence="8 9">
    <name type="scientific">Dreissena polymorpha</name>
    <name type="common">Zebra mussel</name>
    <name type="synonym">Mytilus polymorpha</name>
    <dbReference type="NCBI Taxonomy" id="45954"/>
    <lineage>
        <taxon>Eukaryota</taxon>
        <taxon>Metazoa</taxon>
        <taxon>Spiralia</taxon>
        <taxon>Lophotrochozoa</taxon>
        <taxon>Mollusca</taxon>
        <taxon>Bivalvia</taxon>
        <taxon>Autobranchia</taxon>
        <taxon>Heteroconchia</taxon>
        <taxon>Euheterodonta</taxon>
        <taxon>Imparidentia</taxon>
        <taxon>Neoheterodontei</taxon>
        <taxon>Myida</taxon>
        <taxon>Dreissenoidea</taxon>
        <taxon>Dreissenidae</taxon>
        <taxon>Dreissena</taxon>
    </lineage>
</organism>
<evidence type="ECO:0000256" key="5">
    <source>
        <dbReference type="ARBA" id="ARBA00022989"/>
    </source>
</evidence>
<dbReference type="GO" id="GO:0001671">
    <property type="term" value="F:ATPase activator activity"/>
    <property type="evidence" value="ECO:0007669"/>
    <property type="project" value="TreeGrafter"/>
</dbReference>
<dbReference type="InterPro" id="IPR000402">
    <property type="entry name" value="Na/K_ATPase_sub_beta"/>
</dbReference>
<comment type="subcellular location">
    <subcellularLocation>
        <location evidence="1">Membrane</location>
        <topology evidence="1">Single-pass type II membrane protein</topology>
    </subcellularLocation>
</comment>